<organism evidence="4 5">
    <name type="scientific">Marinilabilia salmonicolor</name>
    <dbReference type="NCBI Taxonomy" id="989"/>
    <lineage>
        <taxon>Bacteria</taxon>
        <taxon>Pseudomonadati</taxon>
        <taxon>Bacteroidota</taxon>
        <taxon>Bacteroidia</taxon>
        <taxon>Marinilabiliales</taxon>
        <taxon>Marinilabiliaceae</taxon>
        <taxon>Marinilabilia</taxon>
    </lineage>
</organism>
<dbReference type="RefSeq" id="WP_114436452.1">
    <property type="nucleotide sequence ID" value="NZ_QPIZ01000003.1"/>
</dbReference>
<keyword evidence="1" id="KW-0479">Metal-binding</keyword>
<evidence type="ECO:0000256" key="2">
    <source>
        <dbReference type="ARBA" id="ARBA00022801"/>
    </source>
</evidence>
<evidence type="ECO:0000313" key="4">
    <source>
        <dbReference type="EMBL" id="RCW38707.1"/>
    </source>
</evidence>
<evidence type="ECO:0000313" key="5">
    <source>
        <dbReference type="Proteomes" id="UP000252733"/>
    </source>
</evidence>
<sequence>MNHTTFSFVVEQFADLRILRYPVSGLEELSIKQKELIYYLSQAAVEGRDILFDQNYKHNLTIRRTLEAVYEHYNGNRESSEFSRFEIFLKRVWFSNGIHHHYSTAKITPGFNADFFKQAVQSIDDKHLPLRTNESKQDLINRLTLILFNPEVAARRVNQNENEDLIATSANHYYDNVSQQEAESFYASRKDPEDKTPVSHGMNSLLTNENGQIVEKAWKIGGIYSPAIEKIVYWLKKAHQVAENDQQKKVISLLTDFYETGDLSTFDQYNIEWLQDQDSRVDFINGFIETYGDPLGLKASWESVVNFKNTEATRRTETISKNAQWFEDHSPIDERFKKQEVRGVSAKVINVAMLGGDCYPHTPIGINLPNADWLRKEYGSKSVTIENITYAYDQAAKGTGFLEEFCSSEEEIARHKKYGFQAGNLHTDLHECLGHGSGQLLDGINGDELKAYGAVIEEARADLFALYYMGDKKLIELELLPDEEAFKAEYDNYIRNGLLTQITRIALGDNIEQAHMRNRQLIASWAFEYGKASNVIEKVIRDGKTFFTINDYKGLRELFATLLAEIQRIKSEGDFESAKNLVERYAVKIDKELHAEVLERYKKLNLAPYSGFVNPVYRLQKDEKDNITDVVPDYTEGYAEQMMRYSREHSWLPDYNS</sequence>
<feature type="region of interest" description="Disordered" evidence="3">
    <location>
        <begin position="184"/>
        <end position="204"/>
    </location>
</feature>
<dbReference type="GO" id="GO:0016787">
    <property type="term" value="F:hydrolase activity"/>
    <property type="evidence" value="ECO:0007669"/>
    <property type="project" value="UniProtKB-KW"/>
</dbReference>
<feature type="compositionally biased region" description="Basic and acidic residues" evidence="3">
    <location>
        <begin position="188"/>
        <end position="197"/>
    </location>
</feature>
<dbReference type="Proteomes" id="UP000252733">
    <property type="component" value="Unassembled WGS sequence"/>
</dbReference>
<evidence type="ECO:0000256" key="3">
    <source>
        <dbReference type="SAM" id="MobiDB-lite"/>
    </source>
</evidence>
<protein>
    <submittedName>
        <fullName evidence="4">Dipeptidyl-peptidase-3</fullName>
    </submittedName>
</protein>
<reference evidence="4 5" key="1">
    <citation type="submission" date="2018-07" db="EMBL/GenBank/DDBJ databases">
        <title>Freshwater and sediment microbial communities from various areas in North America, analyzing microbe dynamics in response to fracking.</title>
        <authorList>
            <person name="Lamendella R."/>
        </authorList>
    </citation>
    <scope>NUCLEOTIDE SEQUENCE [LARGE SCALE GENOMIC DNA]</scope>
    <source>
        <strain evidence="4 5">160A</strain>
    </source>
</reference>
<dbReference type="PANTHER" id="PTHR23422">
    <property type="entry name" value="DIPEPTIDYL PEPTIDASE III-RELATED"/>
    <property type="match status" value="1"/>
</dbReference>
<dbReference type="GO" id="GO:0046872">
    <property type="term" value="F:metal ion binding"/>
    <property type="evidence" value="ECO:0007669"/>
    <property type="project" value="UniProtKB-KW"/>
</dbReference>
<comment type="caution">
    <text evidence="4">The sequence shown here is derived from an EMBL/GenBank/DDBJ whole genome shotgun (WGS) entry which is preliminary data.</text>
</comment>
<dbReference type="PANTHER" id="PTHR23422:SF11">
    <property type="entry name" value="DIPEPTIDYL PEPTIDASE 3"/>
    <property type="match status" value="1"/>
</dbReference>
<keyword evidence="2" id="KW-0378">Hydrolase</keyword>
<keyword evidence="5" id="KW-1185">Reference proteome</keyword>
<dbReference type="Gene3D" id="3.30.540.30">
    <property type="match status" value="2"/>
</dbReference>
<proteinExistence type="predicted"/>
<dbReference type="Pfam" id="PF03571">
    <property type="entry name" value="Peptidase_M49"/>
    <property type="match status" value="2"/>
</dbReference>
<dbReference type="AlphaFoldDB" id="A0A368VBR8"/>
<accession>A0A368VBR8</accession>
<gene>
    <name evidence="4" type="ORF">DFO77_103178</name>
</gene>
<dbReference type="InterPro" id="IPR039461">
    <property type="entry name" value="Peptidase_M49"/>
</dbReference>
<evidence type="ECO:0000256" key="1">
    <source>
        <dbReference type="ARBA" id="ARBA00022723"/>
    </source>
</evidence>
<dbReference type="EMBL" id="QPIZ01000003">
    <property type="protein sequence ID" value="RCW38707.1"/>
    <property type="molecule type" value="Genomic_DNA"/>
</dbReference>
<name>A0A368VBR8_9BACT</name>